<sequence length="90" mass="10194">MEGRLQTAEWEAGAVASEARKPVMRRGRTKAKLSRKPRKIVAATEWQKRCAIKFERSVRRGNVKRMRSGIPHGPLPPSLHHHGLCLCLCL</sequence>
<reference evidence="1 2" key="1">
    <citation type="journal article" date="2024" name="G3 (Bethesda)">
        <title>Genome assembly of Hibiscus sabdariffa L. provides insights into metabolisms of medicinal natural products.</title>
        <authorList>
            <person name="Kim T."/>
        </authorList>
    </citation>
    <scope>NUCLEOTIDE SEQUENCE [LARGE SCALE GENOMIC DNA]</scope>
    <source>
        <strain evidence="1">TK-2024</strain>
        <tissue evidence="1">Old leaves</tissue>
    </source>
</reference>
<gene>
    <name evidence="1" type="ORF">V6N11_083531</name>
</gene>
<comment type="caution">
    <text evidence="1">The sequence shown here is derived from an EMBL/GenBank/DDBJ whole genome shotgun (WGS) entry which is preliminary data.</text>
</comment>
<accession>A0ABR2AC77</accession>
<protein>
    <submittedName>
        <fullName evidence="1">Uncharacterized protein</fullName>
    </submittedName>
</protein>
<evidence type="ECO:0000313" key="2">
    <source>
        <dbReference type="Proteomes" id="UP001396334"/>
    </source>
</evidence>
<dbReference type="Proteomes" id="UP001396334">
    <property type="component" value="Unassembled WGS sequence"/>
</dbReference>
<keyword evidence="2" id="KW-1185">Reference proteome</keyword>
<dbReference type="EMBL" id="JBBPBN010000285">
    <property type="protein sequence ID" value="KAK8490383.1"/>
    <property type="molecule type" value="Genomic_DNA"/>
</dbReference>
<organism evidence="1 2">
    <name type="scientific">Hibiscus sabdariffa</name>
    <name type="common">roselle</name>
    <dbReference type="NCBI Taxonomy" id="183260"/>
    <lineage>
        <taxon>Eukaryota</taxon>
        <taxon>Viridiplantae</taxon>
        <taxon>Streptophyta</taxon>
        <taxon>Embryophyta</taxon>
        <taxon>Tracheophyta</taxon>
        <taxon>Spermatophyta</taxon>
        <taxon>Magnoliopsida</taxon>
        <taxon>eudicotyledons</taxon>
        <taxon>Gunneridae</taxon>
        <taxon>Pentapetalae</taxon>
        <taxon>rosids</taxon>
        <taxon>malvids</taxon>
        <taxon>Malvales</taxon>
        <taxon>Malvaceae</taxon>
        <taxon>Malvoideae</taxon>
        <taxon>Hibiscus</taxon>
    </lineage>
</organism>
<proteinExistence type="predicted"/>
<name>A0ABR2AC77_9ROSI</name>
<evidence type="ECO:0000313" key="1">
    <source>
        <dbReference type="EMBL" id="KAK8490383.1"/>
    </source>
</evidence>